<dbReference type="GO" id="GO:0004113">
    <property type="term" value="F:2',3'-cyclic-nucleotide 3'-phosphodiesterase activity"/>
    <property type="evidence" value="ECO:0007669"/>
    <property type="project" value="TreeGrafter"/>
</dbReference>
<dbReference type="Gene3D" id="3.90.1140.10">
    <property type="entry name" value="Cyclic phosphodiesterase"/>
    <property type="match status" value="1"/>
</dbReference>
<dbReference type="EMBL" id="LR746280">
    <property type="protein sequence ID" value="CAA7410215.1"/>
    <property type="molecule type" value="Genomic_DNA"/>
</dbReference>
<dbReference type="OrthoDB" id="514292at2759"/>
<proteinExistence type="predicted"/>
<dbReference type="GO" id="GO:0009187">
    <property type="term" value="P:cyclic nucleotide metabolic process"/>
    <property type="evidence" value="ECO:0007669"/>
    <property type="project" value="TreeGrafter"/>
</dbReference>
<dbReference type="AlphaFoldDB" id="A0A7I8LLN1"/>
<dbReference type="Proteomes" id="UP000663760">
    <property type="component" value="Chromosome 17"/>
</dbReference>
<gene>
    <name evidence="1" type="ORF">SI8410_17020893</name>
</gene>
<reference evidence="1" key="1">
    <citation type="submission" date="2020-02" db="EMBL/GenBank/DDBJ databases">
        <authorList>
            <person name="Scholz U."/>
            <person name="Mascher M."/>
            <person name="Fiebig A."/>
        </authorList>
    </citation>
    <scope>NUCLEOTIDE SEQUENCE</scope>
</reference>
<dbReference type="SUPFAM" id="SSF55144">
    <property type="entry name" value="LigT-like"/>
    <property type="match status" value="1"/>
</dbReference>
<dbReference type="InterPro" id="IPR009097">
    <property type="entry name" value="Cyclic_Pdiesterase"/>
</dbReference>
<dbReference type="PANTHER" id="PTHR28141:SF1">
    <property type="entry name" value="2',3'-CYCLIC-NUCLEOTIDE 3'-PHOSPHODIESTERASE"/>
    <property type="match status" value="1"/>
</dbReference>
<evidence type="ECO:0000313" key="1">
    <source>
        <dbReference type="EMBL" id="CAA7410215.1"/>
    </source>
</evidence>
<dbReference type="Pfam" id="PF07823">
    <property type="entry name" value="CPDase"/>
    <property type="match status" value="1"/>
</dbReference>
<organism evidence="1 2">
    <name type="scientific">Spirodela intermedia</name>
    <name type="common">Intermediate duckweed</name>
    <dbReference type="NCBI Taxonomy" id="51605"/>
    <lineage>
        <taxon>Eukaryota</taxon>
        <taxon>Viridiplantae</taxon>
        <taxon>Streptophyta</taxon>
        <taxon>Embryophyta</taxon>
        <taxon>Tracheophyta</taxon>
        <taxon>Spermatophyta</taxon>
        <taxon>Magnoliopsida</taxon>
        <taxon>Liliopsida</taxon>
        <taxon>Araceae</taxon>
        <taxon>Lemnoideae</taxon>
        <taxon>Spirodela</taxon>
    </lineage>
</organism>
<protein>
    <submittedName>
        <fullName evidence="1">Uncharacterized protein</fullName>
    </submittedName>
</protein>
<accession>A0A7I8LLN1</accession>
<sequence>MAEAVYSVWAIPPEGVTQRLKKLMSALRSEFGGPEFDPHITVVGATKLTHHDALRNFRAVVYGGAATATLKPYAARLSAVSCGTSFFQCVYFLVDPSPEVMAARAHCSERLLYGDLSEEERRRAAAMGEALASDDLIGLSFPVAALALYKTDTGDKTLDSWEKVAVFELAGDDSAQSQVSP</sequence>
<dbReference type="PANTHER" id="PTHR28141">
    <property type="entry name" value="2',3'-CYCLIC-NUCLEOTIDE 3'-PHOSPHODIESTERASE"/>
    <property type="match status" value="1"/>
</dbReference>
<evidence type="ECO:0000313" key="2">
    <source>
        <dbReference type="Proteomes" id="UP000663760"/>
    </source>
</evidence>
<name>A0A7I8LLN1_SPIIN</name>
<dbReference type="InterPro" id="IPR012386">
    <property type="entry name" value="Cyclic-nucl_3Pdiesterase"/>
</dbReference>
<keyword evidence="2" id="KW-1185">Reference proteome</keyword>